<dbReference type="OrthoDB" id="4261376at2"/>
<dbReference type="PATRIC" id="fig|1703.6.peg.1433"/>
<gene>
    <name evidence="1" type="ORF">AE0388_1541</name>
</gene>
<accession>A0A0B9AT69</accession>
<sequence length="256" mass="28254">MPDPSPAQQIRNLCDQISDLIETIEPAAPVPTYGGTDNGGGAAAPKAPMTDNMVIARDNLKQTLTSWALLIVEEGHHNYTGRDETTAIAAWIYGYADWMAHHPAFDDFITEIQHDMRAIHDELNRHIDDRRFCGWHNGHPVYARHDQTSVIIDGTTYTPQEGQDRLKAGIADVDLTAKECALVLTQVHGIKTTAKQILKLLEVDNRNRATGTLGQYEGLHPVGRKGPGPKSPLLFRFEEVLTRTQQSGCRSGQKAG</sequence>
<protein>
    <submittedName>
        <fullName evidence="1">Uncharacterized protein</fullName>
    </submittedName>
</protein>
<dbReference type="Proteomes" id="UP000031488">
    <property type="component" value="Unassembled WGS sequence"/>
</dbReference>
<comment type="caution">
    <text evidence="1">The sequence shown here is derived from an EMBL/GenBank/DDBJ whole genome shotgun (WGS) entry which is preliminary data.</text>
</comment>
<keyword evidence="2" id="KW-1185">Reference proteome</keyword>
<organism evidence="1 2">
    <name type="scientific">Brevibacterium linens</name>
    <dbReference type="NCBI Taxonomy" id="1703"/>
    <lineage>
        <taxon>Bacteria</taxon>
        <taxon>Bacillati</taxon>
        <taxon>Actinomycetota</taxon>
        <taxon>Actinomycetes</taxon>
        <taxon>Micrococcales</taxon>
        <taxon>Brevibacteriaceae</taxon>
        <taxon>Brevibacterium</taxon>
    </lineage>
</organism>
<dbReference type="EMBL" id="JTJZ01000018">
    <property type="protein sequence ID" value="KHS52558.1"/>
    <property type="molecule type" value="Genomic_DNA"/>
</dbReference>
<name>A0A0B9AT69_BRELN</name>
<proteinExistence type="predicted"/>
<dbReference type="AlphaFoldDB" id="A0A0B9AT69"/>
<evidence type="ECO:0000313" key="1">
    <source>
        <dbReference type="EMBL" id="KHS52558.1"/>
    </source>
</evidence>
<reference evidence="1 2" key="1">
    <citation type="submission" date="2014-11" db="EMBL/GenBank/DDBJ databases">
        <title>Draft Genome Sequence of Brevibacterium linens AE038-8.</title>
        <authorList>
            <person name="Maizel D."/>
            <person name="Utturkar S.M."/>
            <person name="Brown S.D."/>
            <person name="Ferrero M."/>
            <person name="Rosen B.P."/>
        </authorList>
    </citation>
    <scope>NUCLEOTIDE SEQUENCE [LARGE SCALE GENOMIC DNA]</scope>
    <source>
        <strain evidence="1 2">AE038-8</strain>
    </source>
</reference>
<dbReference type="RefSeq" id="WP_039208836.1">
    <property type="nucleotide sequence ID" value="NZ_JTJZ01000018.1"/>
</dbReference>
<evidence type="ECO:0000313" key="2">
    <source>
        <dbReference type="Proteomes" id="UP000031488"/>
    </source>
</evidence>